<feature type="region of interest" description="Disordered" evidence="1">
    <location>
        <begin position="17"/>
        <end position="54"/>
    </location>
</feature>
<gene>
    <name evidence="3" type="ORF">BZG36_02774</name>
</gene>
<dbReference type="AlphaFoldDB" id="A0A261Y1S9"/>
<dbReference type="OrthoDB" id="547796at2759"/>
<dbReference type="PANTHER" id="PTHR39394:SF1">
    <property type="entry name" value="DNAJ HOMOLOGUE SUBFAMILY C MEMBER 28 CONSERVED DOMAIN-CONTAINING PROTEIN"/>
    <property type="match status" value="1"/>
</dbReference>
<reference evidence="3 4" key="1">
    <citation type="journal article" date="2017" name="Mycologia">
        <title>Bifiguratus adelaidae, gen. et sp. nov., a new member of Mucoromycotina in endophytic and soil-dwelling habitats.</title>
        <authorList>
            <person name="Torres-Cruz T.J."/>
            <person name="Billingsley Tobias T.L."/>
            <person name="Almatruk M."/>
            <person name="Hesse C."/>
            <person name="Kuske C.R."/>
            <person name="Desiro A."/>
            <person name="Benucci G.M."/>
            <person name="Bonito G."/>
            <person name="Stajich J.E."/>
            <person name="Dunlap C."/>
            <person name="Arnold A.E."/>
            <person name="Porras-Alfaro A."/>
        </authorList>
    </citation>
    <scope>NUCLEOTIDE SEQUENCE [LARGE SCALE GENOMIC DNA]</scope>
    <source>
        <strain evidence="3 4">AZ0501</strain>
    </source>
</reference>
<feature type="domain" description="DnaJ homologue subfamily C member 28 conserved" evidence="2">
    <location>
        <begin position="172"/>
        <end position="242"/>
    </location>
</feature>
<keyword evidence="4" id="KW-1185">Reference proteome</keyword>
<protein>
    <recommendedName>
        <fullName evidence="2">DnaJ homologue subfamily C member 28 conserved domain-containing protein</fullName>
    </recommendedName>
</protein>
<name>A0A261Y1S9_9FUNG</name>
<dbReference type="EMBL" id="MVBO01000035">
    <property type="protein sequence ID" value="OZJ04579.1"/>
    <property type="molecule type" value="Genomic_DNA"/>
</dbReference>
<feature type="compositionally biased region" description="Low complexity" evidence="1">
    <location>
        <begin position="328"/>
        <end position="341"/>
    </location>
</feature>
<accession>A0A261Y1S9</accession>
<organism evidence="3 4">
    <name type="scientific">Bifiguratus adelaidae</name>
    <dbReference type="NCBI Taxonomy" id="1938954"/>
    <lineage>
        <taxon>Eukaryota</taxon>
        <taxon>Fungi</taxon>
        <taxon>Fungi incertae sedis</taxon>
        <taxon>Mucoromycota</taxon>
        <taxon>Mucoromycotina</taxon>
        <taxon>Endogonomycetes</taxon>
        <taxon>Endogonales</taxon>
        <taxon>Endogonales incertae sedis</taxon>
        <taxon>Bifiguratus</taxon>
    </lineage>
</organism>
<evidence type="ECO:0000313" key="3">
    <source>
        <dbReference type="EMBL" id="OZJ04579.1"/>
    </source>
</evidence>
<evidence type="ECO:0000259" key="2">
    <source>
        <dbReference type="Pfam" id="PF09350"/>
    </source>
</evidence>
<evidence type="ECO:0000313" key="4">
    <source>
        <dbReference type="Proteomes" id="UP000242875"/>
    </source>
</evidence>
<dbReference type="Proteomes" id="UP000242875">
    <property type="component" value="Unassembled WGS sequence"/>
</dbReference>
<dbReference type="InterPro" id="IPR018961">
    <property type="entry name" value="DnaJ_homolog_subfam-C_membr-28"/>
</dbReference>
<dbReference type="PANTHER" id="PTHR39394">
    <property type="entry name" value="YALI0E31793P"/>
    <property type="match status" value="1"/>
</dbReference>
<proteinExistence type="predicted"/>
<dbReference type="Pfam" id="PF09350">
    <property type="entry name" value="DJC28_CD"/>
    <property type="match status" value="1"/>
</dbReference>
<evidence type="ECO:0000256" key="1">
    <source>
        <dbReference type="SAM" id="MobiDB-lite"/>
    </source>
</evidence>
<comment type="caution">
    <text evidence="3">The sequence shown here is derived from an EMBL/GenBank/DDBJ whole genome shotgun (WGS) entry which is preliminary data.</text>
</comment>
<feature type="region of interest" description="Disordered" evidence="1">
    <location>
        <begin position="80"/>
        <end position="100"/>
    </location>
</feature>
<sequence>MQRWRVRAALVRPDLRAYSSSLAGKADEEENNANGRRSKVVEQLPSDPPWAGDESTHDAVLRMLMDKYSKPLRVEGAAKRNIPQPKSHLPPLSTQPVKPPTPAKIKLPVEELDAKQKSFLKETQARKAKQNRILHARDSAFDYATSGKNMVQNYPEEGEQRRPASLNDFRILVDDRIEAARARGEFDNLKGRHKPIPKDVHARNPFIDTTEYLMNRIVLRQGAAPAWIEMQKEVDSQVKQFRDGMIQQLELSLRAAEVDRSRHRRIDSMVIQTYRERHANYVTKAVEALNPKIRSYNVIAPFSVRKAYLSSEGEFELLFEKAHTHPFETSTSPASSATKTTESTESRDPPKGFLSRVWQSWTTN</sequence>
<feature type="region of interest" description="Disordered" evidence="1">
    <location>
        <begin position="326"/>
        <end position="364"/>
    </location>
</feature>